<comment type="caution">
    <text evidence="2">The sequence shown here is derived from an EMBL/GenBank/DDBJ whole genome shotgun (WGS) entry which is preliminary data.</text>
</comment>
<dbReference type="Proteomes" id="UP000194236">
    <property type="component" value="Unassembled WGS sequence"/>
</dbReference>
<accession>A0A1Y3AYR9</accession>
<dbReference type="EMBL" id="MUJZ01053910">
    <property type="protein sequence ID" value="OTF72948.1"/>
    <property type="molecule type" value="Genomic_DNA"/>
</dbReference>
<evidence type="ECO:0000313" key="3">
    <source>
        <dbReference type="Proteomes" id="UP000194236"/>
    </source>
</evidence>
<feature type="non-terminal residue" evidence="2">
    <location>
        <position position="1"/>
    </location>
</feature>
<protein>
    <submittedName>
        <fullName evidence="2">Uncharacterized protein</fullName>
    </submittedName>
</protein>
<evidence type="ECO:0000313" key="2">
    <source>
        <dbReference type="EMBL" id="OTF72948.1"/>
    </source>
</evidence>
<evidence type="ECO:0000256" key="1">
    <source>
        <dbReference type="SAM" id="MobiDB-lite"/>
    </source>
</evidence>
<organism evidence="2 3">
    <name type="scientific">Euroglyphus maynei</name>
    <name type="common">Mayne's house dust mite</name>
    <dbReference type="NCBI Taxonomy" id="6958"/>
    <lineage>
        <taxon>Eukaryota</taxon>
        <taxon>Metazoa</taxon>
        <taxon>Ecdysozoa</taxon>
        <taxon>Arthropoda</taxon>
        <taxon>Chelicerata</taxon>
        <taxon>Arachnida</taxon>
        <taxon>Acari</taxon>
        <taxon>Acariformes</taxon>
        <taxon>Sarcoptiformes</taxon>
        <taxon>Astigmata</taxon>
        <taxon>Psoroptidia</taxon>
        <taxon>Analgoidea</taxon>
        <taxon>Pyroglyphidae</taxon>
        <taxon>Pyroglyphinae</taxon>
        <taxon>Euroglyphus</taxon>
    </lineage>
</organism>
<dbReference type="AlphaFoldDB" id="A0A1Y3AYR9"/>
<sequence>DKIIINVNFKKQEDHKIEECNEPKKDLKLDKSNTIETMSPEHSDDDSLLRNLSDDSISSPINFHFDHDKSKLSSSNLKDVFSGEFKFLSKITSNSEAVNNTKSNVVATKNVENRIGKLSDFDENDDIFINDDSFLPTPTQDESQSPVLISKTVTRTKQSSTSTIKSTGGFQSATATKIDKTKDSDFYDPELPLQSPDHSDHSKSPTMEKISFESTMKSSLLVSLNI</sequence>
<name>A0A1Y3AYR9_EURMA</name>
<feature type="region of interest" description="Disordered" evidence="1">
    <location>
        <begin position="181"/>
        <end position="211"/>
    </location>
</feature>
<keyword evidence="3" id="KW-1185">Reference proteome</keyword>
<gene>
    <name evidence="2" type="ORF">BLA29_007582</name>
</gene>
<proteinExistence type="predicted"/>
<reference evidence="2 3" key="1">
    <citation type="submission" date="2017-03" db="EMBL/GenBank/DDBJ databases">
        <title>Genome Survey of Euroglyphus maynei.</title>
        <authorList>
            <person name="Arlian L.G."/>
            <person name="Morgan M.S."/>
            <person name="Rider S.D."/>
        </authorList>
    </citation>
    <scope>NUCLEOTIDE SEQUENCE [LARGE SCALE GENOMIC DNA]</scope>
    <source>
        <strain evidence="2">Arlian Lab</strain>
        <tissue evidence="2">Whole body</tissue>
    </source>
</reference>